<evidence type="ECO:0000313" key="38">
    <source>
        <dbReference type="Proteomes" id="UP000576616"/>
    </source>
</evidence>
<evidence type="ECO:0000313" key="34">
    <source>
        <dbReference type="Proteomes" id="UP000382436"/>
    </source>
</evidence>
<dbReference type="InterPro" id="IPR002912">
    <property type="entry name" value="ACT_dom"/>
</dbReference>
<dbReference type="PROSITE" id="PS51168">
    <property type="entry name" value="CHORISMATE_MUT_2"/>
    <property type="match status" value="1"/>
</dbReference>
<dbReference type="SUPFAM" id="SSF53850">
    <property type="entry name" value="Periplasmic binding protein-like II"/>
    <property type="match status" value="1"/>
</dbReference>
<comment type="caution">
    <text evidence="31">The sequence shown here is derived from an EMBL/GenBank/DDBJ whole genome shotgun (WGS) entry which is preliminary data.</text>
</comment>
<dbReference type="NCBIfam" id="NF008865">
    <property type="entry name" value="PRK11898.1"/>
    <property type="match status" value="1"/>
</dbReference>
<dbReference type="Gene3D" id="1.20.59.10">
    <property type="entry name" value="Chorismate mutase"/>
    <property type="match status" value="1"/>
</dbReference>
<evidence type="ECO:0000256" key="10">
    <source>
        <dbReference type="ARBA" id="ARBA00022605"/>
    </source>
</evidence>
<evidence type="ECO:0000256" key="16">
    <source>
        <dbReference type="ARBA" id="ARBA00031175"/>
    </source>
</evidence>
<keyword evidence="9" id="KW-0963">Cytoplasm</keyword>
<keyword evidence="14 31" id="KW-0456">Lyase</keyword>
<dbReference type="InterPro" id="IPR008242">
    <property type="entry name" value="Chor_mutase/pphenate_deHydtase"/>
</dbReference>
<dbReference type="Proteomes" id="UP000576616">
    <property type="component" value="Unassembled WGS sequence"/>
</dbReference>
<dbReference type="UniPathway" id="UPA00120">
    <property type="reaction ID" value="UER00203"/>
</dbReference>
<dbReference type="InterPro" id="IPR001086">
    <property type="entry name" value="Preph_deHydtase"/>
</dbReference>
<comment type="pathway">
    <text evidence="5">Metabolic intermediate biosynthesis; prephenate biosynthesis; prephenate from chorismate: step 1/1.</text>
</comment>
<dbReference type="EC" id="5.4.99.5" evidence="6"/>
<dbReference type="PIRSF" id="PIRSF001500">
    <property type="entry name" value="Chor_mut_pdt_Ppr"/>
    <property type="match status" value="1"/>
</dbReference>
<evidence type="ECO:0000256" key="1">
    <source>
        <dbReference type="ARBA" id="ARBA00000824"/>
    </source>
</evidence>
<evidence type="ECO:0000313" key="26">
    <source>
        <dbReference type="EMBL" id="EAJ9197739.1"/>
    </source>
</evidence>
<dbReference type="RefSeq" id="WP_002778168.1">
    <property type="nucleotide sequence ID" value="NZ_AP028338.1"/>
</dbReference>
<dbReference type="EMBL" id="AACRQU010000061">
    <property type="protein sequence ID" value="EAL8417652.1"/>
    <property type="molecule type" value="Genomic_DNA"/>
</dbReference>
<sequence length="360" mass="40804">MPNLNLEDFRNKIDMVDDKILELLNERMSYVKSIGEIKQTSGGAIYRPERERAIINRLKNANLGLLDQNAIEAIYQEIFAVSRNLEMPQIVAYLGPEGTYTHQAARSRFGAMSRYIALATIEDVFKELSNKEAKYGVVPIENNTEGAVGVTLDCLGKYNELKIFGEIYMDIHHSFVGINENLKEIKRIYSHPQGYNQCRKFLESHELSNIEFVPSKSTANAAYLASQDKYSAAICSKIAAKLYNVPVLFDKIEDNAANRTRFLILSDIKNPKMPNCKTSILAHTAHKPGGLSSLLEQFKKENINLTKLESRPVKSKEFLHSFYIDFEGHIDDENVQRALKNADEVVWLGSYLSGEKNEIQ</sequence>
<dbReference type="GO" id="GO:0046417">
    <property type="term" value="P:chorismate metabolic process"/>
    <property type="evidence" value="ECO:0007669"/>
    <property type="project" value="InterPro"/>
</dbReference>
<evidence type="ECO:0000256" key="19">
    <source>
        <dbReference type="PIRSR" id="PIRSR001500-2"/>
    </source>
</evidence>
<evidence type="ECO:0000259" key="21">
    <source>
        <dbReference type="PROSITE" id="PS51171"/>
    </source>
</evidence>
<evidence type="ECO:0000313" key="28">
    <source>
        <dbReference type="EMBL" id="EAL6850766.1"/>
    </source>
</evidence>
<dbReference type="PROSITE" id="PS00858">
    <property type="entry name" value="PREPHENATE_DEHYDR_2"/>
    <property type="match status" value="1"/>
</dbReference>
<evidence type="ECO:0000256" key="7">
    <source>
        <dbReference type="ARBA" id="ARBA00013147"/>
    </source>
</evidence>
<evidence type="ECO:0000313" key="30">
    <source>
        <dbReference type="EMBL" id="EAL8417652.1"/>
    </source>
</evidence>
<dbReference type="InterPro" id="IPR010957">
    <property type="entry name" value="G/b/e-P-prot_chorismate_mutase"/>
</dbReference>
<dbReference type="Proteomes" id="UP000352088">
    <property type="component" value="Unassembled WGS sequence"/>
</dbReference>
<dbReference type="EMBL" id="AACBVJ010000010">
    <property type="protein sequence ID" value="EAJ9197739.1"/>
    <property type="molecule type" value="Genomic_DNA"/>
</dbReference>
<dbReference type="Gene3D" id="3.30.70.260">
    <property type="match status" value="1"/>
</dbReference>
<keyword evidence="15" id="KW-0511">Multifunctional enzyme</keyword>
<evidence type="ECO:0000313" key="23">
    <source>
        <dbReference type="EMBL" id="EAH8156579.1"/>
    </source>
</evidence>
<dbReference type="Proteomes" id="UP000333665">
    <property type="component" value="Unassembled WGS sequence"/>
</dbReference>
<dbReference type="KEGG" id="ccof:VC76_01670"/>
<comment type="catalytic activity">
    <reaction evidence="18">
        <text>prephenate + H(+) = 3-phenylpyruvate + CO2 + H2O</text>
        <dbReference type="Rhea" id="RHEA:21648"/>
        <dbReference type="ChEBI" id="CHEBI:15377"/>
        <dbReference type="ChEBI" id="CHEBI:15378"/>
        <dbReference type="ChEBI" id="CHEBI:16526"/>
        <dbReference type="ChEBI" id="CHEBI:18005"/>
        <dbReference type="ChEBI" id="CHEBI:29934"/>
        <dbReference type="EC" id="4.2.1.51"/>
    </reaction>
</comment>
<dbReference type="InterPro" id="IPR036979">
    <property type="entry name" value="CM_dom_sf"/>
</dbReference>
<dbReference type="EMBL" id="AACQHW010000004">
    <property type="protein sequence ID" value="EAL6850766.1"/>
    <property type="molecule type" value="Genomic_DNA"/>
</dbReference>
<evidence type="ECO:0000256" key="9">
    <source>
        <dbReference type="ARBA" id="ARBA00022490"/>
    </source>
</evidence>
<feature type="site" description="Essential for prephenate dehydratase activity" evidence="19">
    <location>
        <position position="260"/>
    </location>
</feature>
<keyword evidence="11" id="KW-0057">Aromatic amino acid biosynthesis</keyword>
<dbReference type="PROSITE" id="PS51671">
    <property type="entry name" value="ACT"/>
    <property type="match status" value="1"/>
</dbReference>
<dbReference type="Pfam" id="PF00800">
    <property type="entry name" value="PDT"/>
    <property type="match status" value="1"/>
</dbReference>
<dbReference type="GO" id="GO:0004106">
    <property type="term" value="F:chorismate mutase activity"/>
    <property type="evidence" value="ECO:0007669"/>
    <property type="project" value="UniProtKB-EC"/>
</dbReference>
<evidence type="ECO:0000313" key="31">
    <source>
        <dbReference type="EMBL" id="EAL9204550.1"/>
    </source>
</evidence>
<dbReference type="NCBIfam" id="TIGR01807">
    <property type="entry name" value="CM_P2"/>
    <property type="match status" value="1"/>
</dbReference>
<evidence type="ECO:0000313" key="37">
    <source>
        <dbReference type="Proteomes" id="UP000557830"/>
    </source>
</evidence>
<dbReference type="SUPFAM" id="SSF48600">
    <property type="entry name" value="Chorismate mutase II"/>
    <property type="match status" value="1"/>
</dbReference>
<evidence type="ECO:0000259" key="22">
    <source>
        <dbReference type="PROSITE" id="PS51671"/>
    </source>
</evidence>
<evidence type="ECO:0000256" key="11">
    <source>
        <dbReference type="ARBA" id="ARBA00023141"/>
    </source>
</evidence>
<comment type="function">
    <text evidence="2">Catalyzes the Claisen rearrangement of chorismate to prephenate and the decarboxylation/dehydration of prephenate to phenylpyruvate.</text>
</comment>
<evidence type="ECO:0000313" key="27">
    <source>
        <dbReference type="EMBL" id="EAK5102998.1"/>
    </source>
</evidence>
<evidence type="ECO:0000256" key="3">
    <source>
        <dbReference type="ARBA" id="ARBA00004496"/>
    </source>
</evidence>
<dbReference type="PANTHER" id="PTHR21022:SF19">
    <property type="entry name" value="PREPHENATE DEHYDRATASE-RELATED"/>
    <property type="match status" value="1"/>
</dbReference>
<protein>
    <recommendedName>
        <fullName evidence="8">Bifunctional chorismate mutase/prephenate dehydratase</fullName>
        <ecNumber evidence="7">4.2.1.51</ecNumber>
        <ecNumber evidence="6">5.4.99.5</ecNumber>
    </recommendedName>
    <alternativeName>
        <fullName evidence="17">Chorismate mutase-prephenate dehydratase</fullName>
    </alternativeName>
    <alternativeName>
        <fullName evidence="16">p-protein</fullName>
    </alternativeName>
</protein>
<evidence type="ECO:0000256" key="6">
    <source>
        <dbReference type="ARBA" id="ARBA00012404"/>
    </source>
</evidence>
<feature type="domain" description="Prephenate dehydratase" evidence="21">
    <location>
        <begin position="90"/>
        <end position="267"/>
    </location>
</feature>
<dbReference type="Proteomes" id="UP000557830">
    <property type="component" value="Unassembled WGS sequence"/>
</dbReference>
<dbReference type="InterPro" id="IPR045865">
    <property type="entry name" value="ACT-like_dom_sf"/>
</dbReference>
<dbReference type="SMART" id="SM00830">
    <property type="entry name" value="CM_2"/>
    <property type="match status" value="1"/>
</dbReference>
<dbReference type="KEGG" id="ccoo:ATE51_03584"/>
<evidence type="ECO:0000313" key="29">
    <source>
        <dbReference type="EMBL" id="EAL8415919.1"/>
    </source>
</evidence>
<reference evidence="26 34" key="1">
    <citation type="submission" date="2018-05" db="EMBL/GenBank/DDBJ databases">
        <authorList>
            <consortium name="PulseNet: The National Subtyping Network for Foodborne Disease Surveillance"/>
            <person name="Tarr C.L."/>
            <person name="Trees E."/>
            <person name="Katz L.S."/>
            <person name="Carleton-Romer H.A."/>
            <person name="Stroika S."/>
            <person name="Kucerova Z."/>
            <person name="Roache K.F."/>
            <person name="Sabol A.L."/>
            <person name="Besser J."/>
            <person name="Gerner-Smidt P."/>
        </authorList>
    </citation>
    <scope>NUCLEOTIDE SEQUENCE [LARGE SCALE GENOMIC DNA]</scope>
    <source>
        <strain evidence="26 34">PNUSAC001435</strain>
        <strain evidence="23 38">PNUSAC007828</strain>
    </source>
</reference>
<dbReference type="InterPro" id="IPR036263">
    <property type="entry name" value="Chorismate_II_sf"/>
</dbReference>
<dbReference type="EMBL" id="AABKAB010000002">
    <property type="protein sequence ID" value="EAH8156579.1"/>
    <property type="molecule type" value="Genomic_DNA"/>
</dbReference>
<organism evidence="31 36">
    <name type="scientific">Campylobacter coli</name>
    <dbReference type="NCBI Taxonomy" id="195"/>
    <lineage>
        <taxon>Bacteria</taxon>
        <taxon>Pseudomonadati</taxon>
        <taxon>Campylobacterota</taxon>
        <taxon>Epsilonproteobacteria</taxon>
        <taxon>Campylobacterales</taxon>
        <taxon>Campylobacteraceae</taxon>
        <taxon>Campylobacter</taxon>
    </lineage>
</organism>
<evidence type="ECO:0000313" key="35">
    <source>
        <dbReference type="Proteomes" id="UP000409545"/>
    </source>
</evidence>
<evidence type="ECO:0000256" key="12">
    <source>
        <dbReference type="ARBA" id="ARBA00023222"/>
    </source>
</evidence>
<comment type="catalytic activity">
    <reaction evidence="1">
        <text>chorismate = prephenate</text>
        <dbReference type="Rhea" id="RHEA:13897"/>
        <dbReference type="ChEBI" id="CHEBI:29748"/>
        <dbReference type="ChEBI" id="CHEBI:29934"/>
        <dbReference type="EC" id="5.4.99.5"/>
    </reaction>
</comment>
<accession>A0A0Q2T4A9</accession>
<dbReference type="EMBL" id="AABUYW010000001">
    <property type="protein sequence ID" value="EAJ1076124.1"/>
    <property type="molecule type" value="Genomic_DNA"/>
</dbReference>
<dbReference type="EMBL" id="AACRQU010000001">
    <property type="protein sequence ID" value="EAL8415919.1"/>
    <property type="molecule type" value="Genomic_DNA"/>
</dbReference>
<dbReference type="EMBL" id="AACSIE010000004">
    <property type="protein sequence ID" value="EAL9204550.1"/>
    <property type="molecule type" value="Genomic_DNA"/>
</dbReference>
<evidence type="ECO:0000256" key="5">
    <source>
        <dbReference type="ARBA" id="ARBA00004817"/>
    </source>
</evidence>
<keyword evidence="12" id="KW-0584">Phenylalanine biosynthesis</keyword>
<dbReference type="UniPathway" id="UPA00121">
    <property type="reaction ID" value="UER00345"/>
</dbReference>
<evidence type="ECO:0000256" key="2">
    <source>
        <dbReference type="ARBA" id="ARBA00002364"/>
    </source>
</evidence>
<proteinExistence type="predicted"/>
<evidence type="ECO:0000256" key="15">
    <source>
        <dbReference type="ARBA" id="ARBA00023268"/>
    </source>
</evidence>
<gene>
    <name evidence="23" type="primary">pheA</name>
    <name evidence="27" type="ORF">B9Q54_01725</name>
    <name evidence="24" type="ORF">BU953_00555</name>
    <name evidence="25" type="ORF">BU953_10510</name>
    <name evidence="26" type="ORF">BZ274_06060</name>
    <name evidence="28" type="ORF">DSX26_04705</name>
    <name evidence="29" type="ORF">DYF97_00575</name>
    <name evidence="30" type="ORF">DYF97_09885</name>
    <name evidence="31" type="ORF">DYU70_05175</name>
    <name evidence="23" type="ORF">ES716_01270</name>
</gene>
<evidence type="ECO:0000313" key="33">
    <source>
        <dbReference type="Proteomes" id="UP000352088"/>
    </source>
</evidence>
<dbReference type="InterPro" id="IPR018528">
    <property type="entry name" value="Preph_deHydtase_CS"/>
</dbReference>
<evidence type="ECO:0000313" key="36">
    <source>
        <dbReference type="Proteomes" id="UP000411403"/>
    </source>
</evidence>
<dbReference type="Proteomes" id="UP000411403">
    <property type="component" value="Unassembled WGS sequence"/>
</dbReference>
<dbReference type="GO" id="GO:0005737">
    <property type="term" value="C:cytoplasm"/>
    <property type="evidence" value="ECO:0007669"/>
    <property type="project" value="UniProtKB-SubCell"/>
</dbReference>
<evidence type="ECO:0000256" key="13">
    <source>
        <dbReference type="ARBA" id="ARBA00023235"/>
    </source>
</evidence>
<evidence type="ECO:0000256" key="4">
    <source>
        <dbReference type="ARBA" id="ARBA00004741"/>
    </source>
</evidence>
<dbReference type="PANTHER" id="PTHR21022">
    <property type="entry name" value="PREPHENATE DEHYDRATASE P PROTEIN"/>
    <property type="match status" value="1"/>
</dbReference>
<comment type="subcellular location">
    <subcellularLocation>
        <location evidence="3">Cytoplasm</location>
    </subcellularLocation>
</comment>
<dbReference type="Gene3D" id="3.40.190.10">
    <property type="entry name" value="Periplasmic binding protein-like II"/>
    <property type="match status" value="2"/>
</dbReference>
<dbReference type="Pfam" id="PF01817">
    <property type="entry name" value="CM_2"/>
    <property type="match status" value="1"/>
</dbReference>
<dbReference type="CDD" id="cd13630">
    <property type="entry name" value="PBP2_PDT_1"/>
    <property type="match status" value="1"/>
</dbReference>
<dbReference type="AlphaFoldDB" id="A0A0Q2T4A9"/>
<dbReference type="Proteomes" id="UP000382436">
    <property type="component" value="Unassembled WGS sequence"/>
</dbReference>
<dbReference type="eggNOG" id="COG1605">
    <property type="taxonomic scope" value="Bacteria"/>
</dbReference>
<reference evidence="32 36" key="2">
    <citation type="submission" date="2018-08" db="EMBL/GenBank/DDBJ databases">
        <authorList>
            <consortium name="NARMS: The National Antimicrobial Resistance Monitoring System"/>
        </authorList>
    </citation>
    <scope>NUCLEOTIDE SEQUENCE [LARGE SCALE GENOMIC DNA]</scope>
    <source>
        <strain evidence="31 36">CVM N17C171</strain>
        <strain evidence="28 33">CVM N17C548</strain>
        <strain evidence="29 32">FSIS11812579</strain>
        <strain evidence="24 37">FSIS1609200</strain>
        <strain evidence="27 35">FSIS1711007</strain>
    </source>
</reference>
<dbReference type="eggNOG" id="COG0077">
    <property type="taxonomic scope" value="Bacteria"/>
</dbReference>
<feature type="domain" description="ACT" evidence="22">
    <location>
        <begin position="279"/>
        <end position="353"/>
    </location>
</feature>
<evidence type="ECO:0000256" key="14">
    <source>
        <dbReference type="ARBA" id="ARBA00023239"/>
    </source>
</evidence>
<evidence type="ECO:0000256" key="17">
    <source>
        <dbReference type="ARBA" id="ARBA00031520"/>
    </source>
</evidence>
<dbReference type="GO" id="GO:0004664">
    <property type="term" value="F:prephenate dehydratase activity"/>
    <property type="evidence" value="ECO:0007669"/>
    <property type="project" value="UniProtKB-EC"/>
</dbReference>
<dbReference type="PROSITE" id="PS51171">
    <property type="entry name" value="PREPHENATE_DEHYDR_3"/>
    <property type="match status" value="1"/>
</dbReference>
<dbReference type="CDD" id="cd04905">
    <property type="entry name" value="ACT_CM-PDT"/>
    <property type="match status" value="1"/>
</dbReference>
<evidence type="ECO:0000256" key="8">
    <source>
        <dbReference type="ARBA" id="ARBA00014401"/>
    </source>
</evidence>
<evidence type="ECO:0000259" key="20">
    <source>
        <dbReference type="PROSITE" id="PS51168"/>
    </source>
</evidence>
<dbReference type="EMBL" id="AABUYW010000092">
    <property type="protein sequence ID" value="EAJ1078011.1"/>
    <property type="molecule type" value="Genomic_DNA"/>
</dbReference>
<dbReference type="EMBL" id="AACGUZ010000002">
    <property type="protein sequence ID" value="EAK5102998.1"/>
    <property type="molecule type" value="Genomic_DNA"/>
</dbReference>
<keyword evidence="13" id="KW-0413">Isomerase</keyword>
<dbReference type="GeneID" id="66544683"/>
<evidence type="ECO:0000313" key="25">
    <source>
        <dbReference type="EMBL" id="EAJ1078011.1"/>
    </source>
</evidence>
<comment type="pathway">
    <text evidence="4">Amino-acid biosynthesis; L-phenylalanine biosynthesis; phenylpyruvate from prephenate: step 1/1.</text>
</comment>
<dbReference type="EC" id="4.2.1.51" evidence="7"/>
<keyword evidence="10" id="KW-0028">Amino-acid biosynthesis</keyword>
<dbReference type="Proteomes" id="UP000409545">
    <property type="component" value="Unassembled WGS sequence"/>
</dbReference>
<dbReference type="PROSITE" id="PS00857">
    <property type="entry name" value="PREPHENATE_DEHYDR_1"/>
    <property type="match status" value="1"/>
</dbReference>
<dbReference type="SUPFAM" id="SSF55021">
    <property type="entry name" value="ACT-like"/>
    <property type="match status" value="1"/>
</dbReference>
<evidence type="ECO:0000313" key="32">
    <source>
        <dbReference type="Proteomes" id="UP000333665"/>
    </source>
</evidence>
<feature type="domain" description="Chorismate mutase" evidence="20">
    <location>
        <begin position="1"/>
        <end position="90"/>
    </location>
</feature>
<name>A0A0Q2T4A9_CAMCO</name>
<evidence type="ECO:0000256" key="18">
    <source>
        <dbReference type="ARBA" id="ARBA00047848"/>
    </source>
</evidence>
<dbReference type="InterPro" id="IPR002701">
    <property type="entry name" value="CM_II_prokaryot"/>
</dbReference>
<dbReference type="GO" id="GO:0009094">
    <property type="term" value="P:L-phenylalanine biosynthetic process"/>
    <property type="evidence" value="ECO:0007669"/>
    <property type="project" value="UniProtKB-UniPathway"/>
</dbReference>
<evidence type="ECO:0000313" key="24">
    <source>
        <dbReference type="EMBL" id="EAJ1076124.1"/>
    </source>
</evidence>